<dbReference type="InterPro" id="IPR004839">
    <property type="entry name" value="Aminotransferase_I/II_large"/>
</dbReference>
<keyword evidence="5" id="KW-0175">Coiled coil</keyword>
<proteinExistence type="inferred from homology"/>
<accession>A0A450TYK0</accession>
<dbReference type="Gene3D" id="3.40.640.10">
    <property type="entry name" value="Type I PLP-dependent aspartate aminotransferase-like (Major domain)"/>
    <property type="match status" value="1"/>
</dbReference>
<comment type="cofactor">
    <cofactor evidence="1 4">
        <name>pyridoxal 5'-phosphate</name>
        <dbReference type="ChEBI" id="CHEBI:597326"/>
    </cofactor>
</comment>
<evidence type="ECO:0000256" key="5">
    <source>
        <dbReference type="SAM" id="Coils"/>
    </source>
</evidence>
<dbReference type="GO" id="GO:0030170">
    <property type="term" value="F:pyridoxal phosphate binding"/>
    <property type="evidence" value="ECO:0007669"/>
    <property type="project" value="InterPro"/>
</dbReference>
<dbReference type="PANTHER" id="PTHR13693">
    <property type="entry name" value="CLASS II AMINOTRANSFERASE/8-AMINO-7-OXONONANOATE SYNTHASE"/>
    <property type="match status" value="1"/>
</dbReference>
<gene>
    <name evidence="7" type="ORF">BECKFW1821C_GA0114237_106615</name>
</gene>
<organism evidence="7">
    <name type="scientific">Candidatus Kentrum sp. FW</name>
    <dbReference type="NCBI Taxonomy" id="2126338"/>
    <lineage>
        <taxon>Bacteria</taxon>
        <taxon>Pseudomonadati</taxon>
        <taxon>Pseudomonadota</taxon>
        <taxon>Gammaproteobacteria</taxon>
        <taxon>Candidatus Kentrum</taxon>
    </lineage>
</organism>
<reference evidence="7" key="1">
    <citation type="submission" date="2019-02" db="EMBL/GenBank/DDBJ databases">
        <authorList>
            <person name="Gruber-Vodicka R. H."/>
            <person name="Seah K. B. B."/>
        </authorList>
    </citation>
    <scope>NUCLEOTIDE SEQUENCE</scope>
    <source>
        <strain evidence="7">BECK_BZ131</strain>
    </source>
</reference>
<dbReference type="InterPro" id="IPR015422">
    <property type="entry name" value="PyrdxlP-dep_Trfase_small"/>
</dbReference>
<dbReference type="GO" id="GO:0016740">
    <property type="term" value="F:transferase activity"/>
    <property type="evidence" value="ECO:0007669"/>
    <property type="project" value="UniProtKB-KW"/>
</dbReference>
<dbReference type="AlphaFoldDB" id="A0A450TYK0"/>
<dbReference type="SUPFAM" id="SSF53383">
    <property type="entry name" value="PLP-dependent transferases"/>
    <property type="match status" value="1"/>
</dbReference>
<dbReference type="InterPro" id="IPR015421">
    <property type="entry name" value="PyrdxlP-dep_Trfase_major"/>
</dbReference>
<protein>
    <submittedName>
        <fullName evidence="7">Serine palmitoyltransferase</fullName>
    </submittedName>
</protein>
<evidence type="ECO:0000259" key="6">
    <source>
        <dbReference type="Pfam" id="PF00155"/>
    </source>
</evidence>
<dbReference type="NCBIfam" id="NF047599">
    <property type="entry name" value="SerpalmtaseBetaP"/>
    <property type="match status" value="1"/>
</dbReference>
<name>A0A450TYK0_9GAMM</name>
<dbReference type="InterPro" id="IPR001917">
    <property type="entry name" value="Aminotrans_II_pyridoxalP_BS"/>
</dbReference>
<dbReference type="PROSITE" id="PS00599">
    <property type="entry name" value="AA_TRANSFER_CLASS_2"/>
    <property type="match status" value="1"/>
</dbReference>
<evidence type="ECO:0000313" key="7">
    <source>
        <dbReference type="EMBL" id="VFJ74822.1"/>
    </source>
</evidence>
<evidence type="ECO:0000256" key="3">
    <source>
        <dbReference type="ARBA" id="ARBA00022898"/>
    </source>
</evidence>
<keyword evidence="2 7" id="KW-0808">Transferase</keyword>
<feature type="coiled-coil region" evidence="5">
    <location>
        <begin position="163"/>
        <end position="190"/>
    </location>
</feature>
<evidence type="ECO:0000256" key="2">
    <source>
        <dbReference type="ARBA" id="ARBA00022679"/>
    </source>
</evidence>
<dbReference type="Pfam" id="PF00155">
    <property type="entry name" value="Aminotran_1_2"/>
    <property type="match status" value="1"/>
</dbReference>
<evidence type="ECO:0000256" key="1">
    <source>
        <dbReference type="ARBA" id="ARBA00001933"/>
    </source>
</evidence>
<dbReference type="PANTHER" id="PTHR13693:SF3">
    <property type="entry name" value="LD36009P"/>
    <property type="match status" value="1"/>
</dbReference>
<keyword evidence="3 4" id="KW-0663">Pyridoxal phosphate</keyword>
<feature type="domain" description="Aminotransferase class I/classII large" evidence="6">
    <location>
        <begin position="57"/>
        <end position="395"/>
    </location>
</feature>
<sequence length="407" mass="45475">MNSRTTNDSHESDLLNKFQYYVDGARVFDDLPHKPYQTIIDKVLSPCEVIVKGKRTLMLGANNYLGLTADPGLKELAKQTIDEYGIGTTGARPMNGNFLLHKELEKEIADFMGCRHAVVFTTGYQTNLGFIPTLCGLNDIILIDADCHASIYDGCQMSNADTIRFRHNNVEDLERRLKRLEKRRKNKLIIVESCYSVLGDITPLEKIVELKQEYNAYLLVDDAHGFGVFGKTGRGLAQELGIEDQVDFTMGTFSKALAGIGGFIVSNHEQLPYLHYCARSYMFSASASPANITTVTRALKIIREKPHLRKALWDNSRYMRQQLKGLGFDVVDADSPIVSLIVGEQEKAILFWEALLEAGVYVNVYVPPTTPKDRCVIRTSYSPTFDSALLDEALSIFSGQGRLLGVI</sequence>
<evidence type="ECO:0000256" key="4">
    <source>
        <dbReference type="RuleBase" id="RU003693"/>
    </source>
</evidence>
<comment type="similarity">
    <text evidence="4">Belongs to the class-II pyridoxal-phosphate-dependent aminotransferase family.</text>
</comment>
<dbReference type="InterPro" id="IPR050087">
    <property type="entry name" value="AON_synthase_class-II"/>
</dbReference>
<dbReference type="Gene3D" id="3.90.1150.10">
    <property type="entry name" value="Aspartate Aminotransferase, domain 1"/>
    <property type="match status" value="1"/>
</dbReference>
<dbReference type="InterPro" id="IPR015424">
    <property type="entry name" value="PyrdxlP-dep_Trfase"/>
</dbReference>
<dbReference type="EMBL" id="CAADFE010000066">
    <property type="protein sequence ID" value="VFJ74822.1"/>
    <property type="molecule type" value="Genomic_DNA"/>
</dbReference>